<dbReference type="EMBL" id="ASPP01047639">
    <property type="protein sequence ID" value="ETN98103.1"/>
    <property type="molecule type" value="Genomic_DNA"/>
</dbReference>
<keyword evidence="2" id="KW-1185">Reference proteome</keyword>
<evidence type="ECO:0000313" key="1">
    <source>
        <dbReference type="EMBL" id="ETN98103.1"/>
    </source>
</evidence>
<evidence type="ECO:0000313" key="2">
    <source>
        <dbReference type="Proteomes" id="UP000023152"/>
    </source>
</evidence>
<name>X6L993_RETFI</name>
<dbReference type="AlphaFoldDB" id="X6L993"/>
<feature type="non-terminal residue" evidence="1">
    <location>
        <position position="148"/>
    </location>
</feature>
<sequence length="148" mass="16500">EELNSNLSMSMPLEQSVVVTDIMKDSRVETKCPSEKLFIDLEKVDTKTLKSVLLDACGVTMESAIETLLSSVFSGGNGKEKEGTNQWEVSEESQQSNTFICEVLESSNGSSPLIKPRINLSHDFLRPPGYFFKKYANETGFNHDQQVD</sequence>
<feature type="non-terminal residue" evidence="1">
    <location>
        <position position="1"/>
    </location>
</feature>
<proteinExistence type="predicted"/>
<dbReference type="Proteomes" id="UP000023152">
    <property type="component" value="Unassembled WGS sequence"/>
</dbReference>
<accession>X6L993</accession>
<organism evidence="1 2">
    <name type="scientific">Reticulomyxa filosa</name>
    <dbReference type="NCBI Taxonomy" id="46433"/>
    <lineage>
        <taxon>Eukaryota</taxon>
        <taxon>Sar</taxon>
        <taxon>Rhizaria</taxon>
        <taxon>Retaria</taxon>
        <taxon>Foraminifera</taxon>
        <taxon>Monothalamids</taxon>
        <taxon>Reticulomyxidae</taxon>
        <taxon>Reticulomyxa</taxon>
    </lineage>
</organism>
<comment type="caution">
    <text evidence="1">The sequence shown here is derived from an EMBL/GenBank/DDBJ whole genome shotgun (WGS) entry which is preliminary data.</text>
</comment>
<protein>
    <submittedName>
        <fullName evidence="1">Uncharacterized protein</fullName>
    </submittedName>
</protein>
<gene>
    <name evidence="1" type="ORF">RFI_39414</name>
</gene>
<reference evidence="1 2" key="1">
    <citation type="journal article" date="2013" name="Curr. Biol.">
        <title>The Genome of the Foraminiferan Reticulomyxa filosa.</title>
        <authorList>
            <person name="Glockner G."/>
            <person name="Hulsmann N."/>
            <person name="Schleicher M."/>
            <person name="Noegel A.A."/>
            <person name="Eichinger L."/>
            <person name="Gallinger C."/>
            <person name="Pawlowski J."/>
            <person name="Sierra R."/>
            <person name="Euteneuer U."/>
            <person name="Pillet L."/>
            <person name="Moustafa A."/>
            <person name="Platzer M."/>
            <person name="Groth M."/>
            <person name="Szafranski K."/>
            <person name="Schliwa M."/>
        </authorList>
    </citation>
    <scope>NUCLEOTIDE SEQUENCE [LARGE SCALE GENOMIC DNA]</scope>
</reference>